<evidence type="ECO:0000313" key="1">
    <source>
        <dbReference type="EMBL" id="CAG8721840.1"/>
    </source>
</evidence>
<reference evidence="1" key="1">
    <citation type="submission" date="2021-06" db="EMBL/GenBank/DDBJ databases">
        <authorList>
            <person name="Kallberg Y."/>
            <person name="Tangrot J."/>
            <person name="Rosling A."/>
        </authorList>
    </citation>
    <scope>NUCLEOTIDE SEQUENCE</scope>
    <source>
        <strain evidence="1">CL356</strain>
    </source>
</reference>
<feature type="non-terminal residue" evidence="1">
    <location>
        <position position="107"/>
    </location>
</feature>
<name>A0ACA9PSI4_9GLOM</name>
<organism evidence="1 2">
    <name type="scientific">Acaulospora colombiana</name>
    <dbReference type="NCBI Taxonomy" id="27376"/>
    <lineage>
        <taxon>Eukaryota</taxon>
        <taxon>Fungi</taxon>
        <taxon>Fungi incertae sedis</taxon>
        <taxon>Mucoromycota</taxon>
        <taxon>Glomeromycotina</taxon>
        <taxon>Glomeromycetes</taxon>
        <taxon>Diversisporales</taxon>
        <taxon>Acaulosporaceae</taxon>
        <taxon>Acaulospora</taxon>
    </lineage>
</organism>
<sequence length="107" mass="11501">KIQRLIEAGGECNLDPASSSIYLTSPHPCPCSPKCLLASTWDQPASHIVAERLVISSGSRQSVAAQCCFITVSSSLLRVLLLELLDSYLGAPLEGPNLLMLSLLKHR</sequence>
<dbReference type="EMBL" id="CAJVPT010039063">
    <property type="protein sequence ID" value="CAG8721840.1"/>
    <property type="molecule type" value="Genomic_DNA"/>
</dbReference>
<evidence type="ECO:0000313" key="2">
    <source>
        <dbReference type="Proteomes" id="UP000789525"/>
    </source>
</evidence>
<keyword evidence="2" id="KW-1185">Reference proteome</keyword>
<comment type="caution">
    <text evidence="1">The sequence shown here is derived from an EMBL/GenBank/DDBJ whole genome shotgun (WGS) entry which is preliminary data.</text>
</comment>
<accession>A0ACA9PSI4</accession>
<feature type="non-terminal residue" evidence="1">
    <location>
        <position position="1"/>
    </location>
</feature>
<protein>
    <submittedName>
        <fullName evidence="1">10536_t:CDS:1</fullName>
    </submittedName>
</protein>
<gene>
    <name evidence="1" type="ORF">ACOLOM_LOCUS11175</name>
</gene>
<dbReference type="Proteomes" id="UP000789525">
    <property type="component" value="Unassembled WGS sequence"/>
</dbReference>
<proteinExistence type="predicted"/>